<reference evidence="1 2" key="3">
    <citation type="journal article" date="2013" name="Rice">
        <title>Improvement of the Oryza sativa Nipponbare reference genome using next generation sequence and optical map data.</title>
        <authorList>
            <person name="Kawahara Y."/>
            <person name="de la Bastide M."/>
            <person name="Hamilton J.P."/>
            <person name="Kanamori H."/>
            <person name="McCombie W.R."/>
            <person name="Ouyang S."/>
            <person name="Schwartz D.C."/>
            <person name="Tanaka T."/>
            <person name="Wu J."/>
            <person name="Zhou S."/>
            <person name="Childs K.L."/>
            <person name="Davidson R.M."/>
            <person name="Lin H."/>
            <person name="Quesada-Ocampo L."/>
            <person name="Vaillancourt B."/>
            <person name="Sakai H."/>
            <person name="Lee S.S."/>
            <person name="Kim J."/>
            <person name="Numa H."/>
            <person name="Itoh T."/>
            <person name="Buell C.R."/>
            <person name="Matsumoto T."/>
        </authorList>
    </citation>
    <scope>NUCLEOTIDE SEQUENCE [LARGE SCALE GENOMIC DNA]</scope>
    <source>
        <strain evidence="2">cv. Nipponbare</strain>
    </source>
</reference>
<dbReference type="Gramene" id="Os04t0411300-01">
    <property type="protein sequence ID" value="Os04t0411300-01"/>
    <property type="gene ID" value="Os04g0411300"/>
</dbReference>
<dbReference type="InParanoid" id="A0A0P0WAB1"/>
<feature type="non-terminal residue" evidence="1">
    <location>
        <position position="1"/>
    </location>
</feature>
<reference evidence="2" key="1">
    <citation type="journal article" date="2005" name="Nature">
        <title>The map-based sequence of the rice genome.</title>
        <authorList>
            <consortium name="International rice genome sequencing project (IRGSP)"/>
            <person name="Matsumoto T."/>
            <person name="Wu J."/>
            <person name="Kanamori H."/>
            <person name="Katayose Y."/>
            <person name="Fujisawa M."/>
            <person name="Namiki N."/>
            <person name="Mizuno H."/>
            <person name="Yamamoto K."/>
            <person name="Antonio B.A."/>
            <person name="Baba T."/>
            <person name="Sakata K."/>
            <person name="Nagamura Y."/>
            <person name="Aoki H."/>
            <person name="Arikawa K."/>
            <person name="Arita K."/>
            <person name="Bito T."/>
            <person name="Chiden Y."/>
            <person name="Fujitsuka N."/>
            <person name="Fukunaka R."/>
            <person name="Hamada M."/>
            <person name="Harada C."/>
            <person name="Hayashi A."/>
            <person name="Hijishita S."/>
            <person name="Honda M."/>
            <person name="Hosokawa S."/>
            <person name="Ichikawa Y."/>
            <person name="Idonuma A."/>
            <person name="Iijima M."/>
            <person name="Ikeda M."/>
            <person name="Ikeno M."/>
            <person name="Ito K."/>
            <person name="Ito S."/>
            <person name="Ito T."/>
            <person name="Ito Y."/>
            <person name="Ito Y."/>
            <person name="Iwabuchi A."/>
            <person name="Kamiya K."/>
            <person name="Karasawa W."/>
            <person name="Kurita K."/>
            <person name="Katagiri S."/>
            <person name="Kikuta A."/>
            <person name="Kobayashi H."/>
            <person name="Kobayashi N."/>
            <person name="Machita K."/>
            <person name="Maehara T."/>
            <person name="Masukawa M."/>
            <person name="Mizubayashi T."/>
            <person name="Mukai Y."/>
            <person name="Nagasaki H."/>
            <person name="Nagata Y."/>
            <person name="Naito S."/>
            <person name="Nakashima M."/>
            <person name="Nakama Y."/>
            <person name="Nakamichi Y."/>
            <person name="Nakamura M."/>
            <person name="Meguro A."/>
            <person name="Negishi M."/>
            <person name="Ohta I."/>
            <person name="Ohta T."/>
            <person name="Okamoto M."/>
            <person name="Ono N."/>
            <person name="Saji S."/>
            <person name="Sakaguchi M."/>
            <person name="Sakai K."/>
            <person name="Shibata M."/>
            <person name="Shimokawa T."/>
            <person name="Song J."/>
            <person name="Takazaki Y."/>
            <person name="Terasawa K."/>
            <person name="Tsugane M."/>
            <person name="Tsuji K."/>
            <person name="Ueda S."/>
            <person name="Waki K."/>
            <person name="Yamagata H."/>
            <person name="Yamamoto M."/>
            <person name="Yamamoto S."/>
            <person name="Yamane H."/>
            <person name="Yoshiki S."/>
            <person name="Yoshihara R."/>
            <person name="Yukawa K."/>
            <person name="Zhong H."/>
            <person name="Yano M."/>
            <person name="Yuan Q."/>
            <person name="Ouyang S."/>
            <person name="Liu J."/>
            <person name="Jones K.M."/>
            <person name="Gansberger K."/>
            <person name="Moffat K."/>
            <person name="Hill J."/>
            <person name="Bera J."/>
            <person name="Fadrosh D."/>
            <person name="Jin S."/>
            <person name="Johri S."/>
            <person name="Kim M."/>
            <person name="Overton L."/>
            <person name="Reardon M."/>
            <person name="Tsitrin T."/>
            <person name="Vuong H."/>
            <person name="Weaver B."/>
            <person name="Ciecko A."/>
            <person name="Tallon L."/>
            <person name="Jackson J."/>
            <person name="Pai G."/>
            <person name="Aken S.V."/>
            <person name="Utterback T."/>
            <person name="Reidmuller S."/>
            <person name="Feldblyum T."/>
            <person name="Hsiao J."/>
            <person name="Zismann V."/>
            <person name="Iobst S."/>
            <person name="de Vazeille A.R."/>
            <person name="Buell C.R."/>
            <person name="Ying K."/>
            <person name="Li Y."/>
            <person name="Lu T."/>
            <person name="Huang Y."/>
            <person name="Zhao Q."/>
            <person name="Feng Q."/>
            <person name="Zhang L."/>
            <person name="Zhu J."/>
            <person name="Weng Q."/>
            <person name="Mu J."/>
            <person name="Lu Y."/>
            <person name="Fan D."/>
            <person name="Liu Y."/>
            <person name="Guan J."/>
            <person name="Zhang Y."/>
            <person name="Yu S."/>
            <person name="Liu X."/>
            <person name="Zhang Y."/>
            <person name="Hong G."/>
            <person name="Han B."/>
            <person name="Choisne N."/>
            <person name="Demange N."/>
            <person name="Orjeda G."/>
            <person name="Samain S."/>
            <person name="Cattolico L."/>
            <person name="Pelletier E."/>
            <person name="Couloux A."/>
            <person name="Segurens B."/>
            <person name="Wincker P."/>
            <person name="D'Hont A."/>
            <person name="Scarpelli C."/>
            <person name="Weissenbach J."/>
            <person name="Salanoubat M."/>
            <person name="Quetier F."/>
            <person name="Yu Y."/>
            <person name="Kim H.R."/>
            <person name="Rambo T."/>
            <person name="Currie J."/>
            <person name="Collura K."/>
            <person name="Luo M."/>
            <person name="Yang T."/>
            <person name="Ammiraju J.S.S."/>
            <person name="Engler F."/>
            <person name="Soderlund C."/>
            <person name="Wing R.A."/>
            <person name="Palmer L.E."/>
            <person name="de la Bastide M."/>
            <person name="Spiegel L."/>
            <person name="Nascimento L."/>
            <person name="Zutavern T."/>
            <person name="O'Shaughnessy A."/>
            <person name="Dike S."/>
            <person name="Dedhia N."/>
            <person name="Preston R."/>
            <person name="Balija V."/>
            <person name="McCombie W.R."/>
            <person name="Chow T."/>
            <person name="Chen H."/>
            <person name="Chung M."/>
            <person name="Chen C."/>
            <person name="Shaw J."/>
            <person name="Wu H."/>
            <person name="Hsiao K."/>
            <person name="Chao Y."/>
            <person name="Chu M."/>
            <person name="Cheng C."/>
            <person name="Hour A."/>
            <person name="Lee P."/>
            <person name="Lin S."/>
            <person name="Lin Y."/>
            <person name="Liou J."/>
            <person name="Liu S."/>
            <person name="Hsing Y."/>
            <person name="Raghuvanshi S."/>
            <person name="Mohanty A."/>
            <person name="Bharti A.K."/>
            <person name="Gaur A."/>
            <person name="Gupta V."/>
            <person name="Kumar D."/>
            <person name="Ravi V."/>
            <person name="Vij S."/>
            <person name="Kapur A."/>
            <person name="Khurana P."/>
            <person name="Khurana P."/>
            <person name="Khurana J.P."/>
            <person name="Tyagi A.K."/>
            <person name="Gaikwad K."/>
            <person name="Singh A."/>
            <person name="Dalal V."/>
            <person name="Srivastava S."/>
            <person name="Dixit A."/>
            <person name="Pal A.K."/>
            <person name="Ghazi I.A."/>
            <person name="Yadav M."/>
            <person name="Pandit A."/>
            <person name="Bhargava A."/>
            <person name="Sureshbabu K."/>
            <person name="Batra K."/>
            <person name="Sharma T.R."/>
            <person name="Mohapatra T."/>
            <person name="Singh N.K."/>
            <person name="Messing J."/>
            <person name="Nelson A.B."/>
            <person name="Fuks G."/>
            <person name="Kavchok S."/>
            <person name="Keizer G."/>
            <person name="Linton E."/>
            <person name="Llaca V."/>
            <person name="Song R."/>
            <person name="Tanyolac B."/>
            <person name="Young S."/>
            <person name="Ho-Il K."/>
            <person name="Hahn J.H."/>
            <person name="Sangsakoo G."/>
            <person name="Vanavichit A."/>
            <person name="de Mattos Luiz.A.T."/>
            <person name="Zimmer P.D."/>
            <person name="Malone G."/>
            <person name="Dellagostin O."/>
            <person name="de Oliveira A.C."/>
            <person name="Bevan M."/>
            <person name="Bancroft I."/>
            <person name="Minx P."/>
            <person name="Cordum H."/>
            <person name="Wilson R."/>
            <person name="Cheng Z."/>
            <person name="Jin W."/>
            <person name="Jiang J."/>
            <person name="Leong S.A."/>
            <person name="Iwama H."/>
            <person name="Gojobori T."/>
            <person name="Itoh T."/>
            <person name="Niimura Y."/>
            <person name="Fujii Y."/>
            <person name="Habara T."/>
            <person name="Sakai H."/>
            <person name="Sato Y."/>
            <person name="Wilson G."/>
            <person name="Kumar K."/>
            <person name="McCouch S."/>
            <person name="Juretic N."/>
            <person name="Hoen D."/>
            <person name="Wright S."/>
            <person name="Bruskiewich R."/>
            <person name="Bureau T."/>
            <person name="Miyao A."/>
            <person name="Hirochika H."/>
            <person name="Nishikawa T."/>
            <person name="Kadowaki K."/>
            <person name="Sugiura M."/>
            <person name="Burr B."/>
            <person name="Sasaki T."/>
        </authorList>
    </citation>
    <scope>NUCLEOTIDE SEQUENCE [LARGE SCALE GENOMIC DNA]</scope>
    <source>
        <strain evidence="2">cv. Nipponbare</strain>
    </source>
</reference>
<organism evidence="1 2">
    <name type="scientific">Oryza sativa subsp. japonica</name>
    <name type="common">Rice</name>
    <dbReference type="NCBI Taxonomy" id="39947"/>
    <lineage>
        <taxon>Eukaryota</taxon>
        <taxon>Viridiplantae</taxon>
        <taxon>Streptophyta</taxon>
        <taxon>Embryophyta</taxon>
        <taxon>Tracheophyta</taxon>
        <taxon>Spermatophyta</taxon>
        <taxon>Magnoliopsida</taxon>
        <taxon>Liliopsida</taxon>
        <taxon>Poales</taxon>
        <taxon>Poaceae</taxon>
        <taxon>BOP clade</taxon>
        <taxon>Oryzoideae</taxon>
        <taxon>Oryzeae</taxon>
        <taxon>Oryzinae</taxon>
        <taxon>Oryza</taxon>
        <taxon>Oryza sativa</taxon>
    </lineage>
</organism>
<gene>
    <name evidence="1" type="ordered locus">Os04g0411300</name>
    <name evidence="1" type="ORF">OSNPB_040411300</name>
</gene>
<protein>
    <submittedName>
        <fullName evidence="1">Os04g0411300 protein</fullName>
    </submittedName>
</protein>
<accession>A0A0P0WAB1</accession>
<proteinExistence type="predicted"/>
<reference evidence="1 2" key="2">
    <citation type="journal article" date="2013" name="Plant Cell Physiol.">
        <title>Rice Annotation Project Database (RAP-DB): an integrative and interactive database for rice genomics.</title>
        <authorList>
            <person name="Sakai H."/>
            <person name="Lee S.S."/>
            <person name="Tanaka T."/>
            <person name="Numa H."/>
            <person name="Kim J."/>
            <person name="Kawahara Y."/>
            <person name="Wakimoto H."/>
            <person name="Yang C.C."/>
            <person name="Iwamoto M."/>
            <person name="Abe T."/>
            <person name="Yamada Y."/>
            <person name="Muto A."/>
            <person name="Inokuchi H."/>
            <person name="Ikemura T."/>
            <person name="Matsumoto T."/>
            <person name="Sasaki T."/>
            <person name="Itoh T."/>
        </authorList>
    </citation>
    <scope>NUCLEOTIDE SEQUENCE [LARGE SCALE GENOMIC DNA]</scope>
    <source>
        <strain evidence="2">cv. Nipponbare</strain>
    </source>
</reference>
<dbReference type="PaxDb" id="39947-A0A0P0WAB1"/>
<sequence length="29" mass="3343">RNSKRSLHVHSHSLEILTLIGEKEKTESI</sequence>
<dbReference type="AlphaFoldDB" id="A0A0P0WAB1"/>
<dbReference type="EMBL" id="AP014960">
    <property type="protein sequence ID" value="BAS89114.1"/>
    <property type="molecule type" value="Genomic_DNA"/>
</dbReference>
<keyword evidence="2" id="KW-1185">Reference proteome</keyword>
<dbReference type="Proteomes" id="UP000059680">
    <property type="component" value="Chromosome 4"/>
</dbReference>
<evidence type="ECO:0000313" key="1">
    <source>
        <dbReference type="EMBL" id="BAS89114.1"/>
    </source>
</evidence>
<name>A0A0P0WAB1_ORYSJ</name>
<evidence type="ECO:0000313" key="2">
    <source>
        <dbReference type="Proteomes" id="UP000059680"/>
    </source>
</evidence>